<dbReference type="OrthoDB" id="4829545at2"/>
<reference evidence="2" key="1">
    <citation type="submission" date="2015-10" db="EMBL/GenBank/DDBJ databases">
        <authorList>
            <person name="Ju K.-S."/>
            <person name="Doroghazi J.R."/>
            <person name="Metcalf W.W."/>
        </authorList>
    </citation>
    <scope>NUCLEOTIDE SEQUENCE [LARGE SCALE GENOMIC DNA]</scope>
    <source>
        <strain evidence="2">NRRL F-8817</strain>
    </source>
</reference>
<proteinExistence type="predicted"/>
<dbReference type="Proteomes" id="UP000053413">
    <property type="component" value="Unassembled WGS sequence"/>
</dbReference>
<name>A0A0X3VTC5_STRVO</name>
<protein>
    <submittedName>
        <fullName evidence="1">Uncharacterized protein</fullName>
    </submittedName>
</protein>
<organism evidence="1 2">
    <name type="scientific">Streptomyces violaceusniger</name>
    <dbReference type="NCBI Taxonomy" id="68280"/>
    <lineage>
        <taxon>Bacteria</taxon>
        <taxon>Bacillati</taxon>
        <taxon>Actinomycetota</taxon>
        <taxon>Actinomycetes</taxon>
        <taxon>Kitasatosporales</taxon>
        <taxon>Streptomycetaceae</taxon>
        <taxon>Streptomyces</taxon>
        <taxon>Streptomyces violaceusniger group</taxon>
    </lineage>
</organism>
<comment type="caution">
    <text evidence="1">The sequence shown here is derived from an EMBL/GenBank/DDBJ whole genome shotgun (WGS) entry which is preliminary data.</text>
</comment>
<gene>
    <name evidence="1" type="ORF">ADL28_30710</name>
</gene>
<evidence type="ECO:0000313" key="1">
    <source>
        <dbReference type="EMBL" id="KUL47960.1"/>
    </source>
</evidence>
<dbReference type="AlphaFoldDB" id="A0A0X3VTC5"/>
<sequence>MWDEQSGKLGGIHDTLEGFRINRIEAGLFQVLYSAYMDAIDQLSARTAEGKTRTKEVADALLKNAKAYDNHEVDTKKSVEDAY</sequence>
<accession>A0A0X3VTC5</accession>
<dbReference type="EMBL" id="LLZJ01000379">
    <property type="protein sequence ID" value="KUL47960.1"/>
    <property type="molecule type" value="Genomic_DNA"/>
</dbReference>
<evidence type="ECO:0000313" key="2">
    <source>
        <dbReference type="Proteomes" id="UP000053413"/>
    </source>
</evidence>